<reference evidence="1" key="1">
    <citation type="submission" date="2023-07" db="EMBL/GenBank/DDBJ databases">
        <title>Black Yeasts Isolated from many extreme environments.</title>
        <authorList>
            <person name="Coleine C."/>
            <person name="Stajich J.E."/>
            <person name="Selbmann L."/>
        </authorList>
    </citation>
    <scope>NUCLEOTIDE SEQUENCE</scope>
    <source>
        <strain evidence="1">CCFEE 5714</strain>
    </source>
</reference>
<accession>A0ACC3M9M3</accession>
<dbReference type="EMBL" id="JAUTXU010000742">
    <property type="protein sequence ID" value="KAK3676304.1"/>
    <property type="molecule type" value="Genomic_DNA"/>
</dbReference>
<sequence length="383" mass="42902">MAYLPTDNQGLVNFIKKERATAVQRLAQQSRKNGAAPDESSESNKLLYERLSKLLTALDKEVTMTPDIKSSTSIHMGLKVIFDMPEFHFPKAYSDKAKALYEKWEEQNWGAKPVPLKDERTVTSELLDAAVKGQRPVKRQRTTPPAKTNRKDSATAVADSEAKVRYPPPEHSIWGVEGIMHGLALKKGHSGKRSYILDTRYQKRDSNVYGNNGIDVGTWFPFQMTALFNGAHGSTTAGIAGSRDTGAYSIVVAGQYDDLDSDHGDYLYYSGSRSHDNTDPRQSAPSSGGTLTLHASLRTGNPVRVLRSASGKSRYAPFYGLRYDGLYRVVSLQEPMNGKGGRYEQFKLERLDDQTPIDELRRTRPSQRERRDYERIGEWSSKA</sequence>
<evidence type="ECO:0000313" key="1">
    <source>
        <dbReference type="EMBL" id="KAK3676304.1"/>
    </source>
</evidence>
<gene>
    <name evidence="1" type="ORF">LTR37_021543</name>
</gene>
<proteinExistence type="predicted"/>
<protein>
    <submittedName>
        <fullName evidence="1">Uncharacterized protein</fullName>
    </submittedName>
</protein>
<organism evidence="1 2">
    <name type="scientific">Vermiconidia calcicola</name>
    <dbReference type="NCBI Taxonomy" id="1690605"/>
    <lineage>
        <taxon>Eukaryota</taxon>
        <taxon>Fungi</taxon>
        <taxon>Dikarya</taxon>
        <taxon>Ascomycota</taxon>
        <taxon>Pezizomycotina</taxon>
        <taxon>Dothideomycetes</taxon>
        <taxon>Dothideomycetidae</taxon>
        <taxon>Mycosphaerellales</taxon>
        <taxon>Extremaceae</taxon>
        <taxon>Vermiconidia</taxon>
    </lineage>
</organism>
<comment type="caution">
    <text evidence="1">The sequence shown here is derived from an EMBL/GenBank/DDBJ whole genome shotgun (WGS) entry which is preliminary data.</text>
</comment>
<keyword evidence="2" id="KW-1185">Reference proteome</keyword>
<evidence type="ECO:0000313" key="2">
    <source>
        <dbReference type="Proteomes" id="UP001281147"/>
    </source>
</evidence>
<name>A0ACC3M9M3_9PEZI</name>
<dbReference type="Proteomes" id="UP001281147">
    <property type="component" value="Unassembled WGS sequence"/>
</dbReference>